<evidence type="ECO:0000256" key="1">
    <source>
        <dbReference type="SAM" id="Phobius"/>
    </source>
</evidence>
<feature type="signal peptide" evidence="2">
    <location>
        <begin position="1"/>
        <end position="20"/>
    </location>
</feature>
<feature type="chain" id="PRO_5045235240" description="Ice-binding protein C-terminal domain-containing protein" evidence="2">
    <location>
        <begin position="21"/>
        <end position="190"/>
    </location>
</feature>
<keyword evidence="1" id="KW-1133">Transmembrane helix</keyword>
<name>A0ABN1LSJ5_9ALTE</name>
<evidence type="ECO:0000256" key="2">
    <source>
        <dbReference type="SAM" id="SignalP"/>
    </source>
</evidence>
<keyword evidence="5" id="KW-1185">Reference proteome</keyword>
<dbReference type="NCBIfam" id="NF038127">
    <property type="entry name" value="FDP_fam"/>
    <property type="match status" value="1"/>
</dbReference>
<dbReference type="RefSeq" id="WP_343862242.1">
    <property type="nucleotide sequence ID" value="NZ_BAAAFD010000014.1"/>
</dbReference>
<feature type="transmembrane region" description="Helical" evidence="1">
    <location>
        <begin position="169"/>
        <end position="186"/>
    </location>
</feature>
<protein>
    <recommendedName>
        <fullName evidence="3">Ice-binding protein C-terminal domain-containing protein</fullName>
    </recommendedName>
</protein>
<dbReference type="EMBL" id="BAAAFD010000014">
    <property type="protein sequence ID" value="GAA0859769.1"/>
    <property type="molecule type" value="Genomic_DNA"/>
</dbReference>
<gene>
    <name evidence="4" type="ORF">GCM10009114_34460</name>
</gene>
<feature type="domain" description="Ice-binding protein C-terminal" evidence="3">
    <location>
        <begin position="169"/>
        <end position="190"/>
    </location>
</feature>
<evidence type="ECO:0000313" key="4">
    <source>
        <dbReference type="EMBL" id="GAA0859769.1"/>
    </source>
</evidence>
<keyword evidence="2" id="KW-0732">Signal</keyword>
<evidence type="ECO:0000259" key="3">
    <source>
        <dbReference type="Pfam" id="PF07589"/>
    </source>
</evidence>
<evidence type="ECO:0000313" key="5">
    <source>
        <dbReference type="Proteomes" id="UP001500359"/>
    </source>
</evidence>
<proteinExistence type="predicted"/>
<dbReference type="Pfam" id="PF07589">
    <property type="entry name" value="PEP-CTERM"/>
    <property type="match status" value="1"/>
</dbReference>
<dbReference type="NCBIfam" id="TIGR02595">
    <property type="entry name" value="PEP_CTERM"/>
    <property type="match status" value="1"/>
</dbReference>
<organism evidence="4 5">
    <name type="scientific">Aliiglaciecola litoralis</name>
    <dbReference type="NCBI Taxonomy" id="582857"/>
    <lineage>
        <taxon>Bacteria</taxon>
        <taxon>Pseudomonadati</taxon>
        <taxon>Pseudomonadota</taxon>
        <taxon>Gammaproteobacteria</taxon>
        <taxon>Alteromonadales</taxon>
        <taxon>Alteromonadaceae</taxon>
        <taxon>Aliiglaciecola</taxon>
    </lineage>
</organism>
<sequence>MFKKLLLGTLFLCCFGSANAALISFDGNIAFHNDVVTIEFTLLNDATDVRVWTDSHMGGVNFDPIAALWTAAGDLIDESDDDDTIDPGSQTFYDAGFLLPTLAAGDYLFTVATYPNFANGDTLAQGFALDGETPIAMADWCQPANDCNEGTFWSVQLDGVDSANIPNDIPAPATILLMGLGLVGLLRRRK</sequence>
<comment type="caution">
    <text evidence="4">The sequence shown here is derived from an EMBL/GenBank/DDBJ whole genome shotgun (WGS) entry which is preliminary data.</text>
</comment>
<dbReference type="InterPro" id="IPR013424">
    <property type="entry name" value="Ice-binding_C"/>
</dbReference>
<dbReference type="Proteomes" id="UP001500359">
    <property type="component" value="Unassembled WGS sequence"/>
</dbReference>
<reference evidence="4 5" key="1">
    <citation type="journal article" date="2019" name="Int. J. Syst. Evol. Microbiol.">
        <title>The Global Catalogue of Microorganisms (GCM) 10K type strain sequencing project: providing services to taxonomists for standard genome sequencing and annotation.</title>
        <authorList>
            <consortium name="The Broad Institute Genomics Platform"/>
            <consortium name="The Broad Institute Genome Sequencing Center for Infectious Disease"/>
            <person name="Wu L."/>
            <person name="Ma J."/>
        </authorList>
    </citation>
    <scope>NUCLEOTIDE SEQUENCE [LARGE SCALE GENOMIC DNA]</scope>
    <source>
        <strain evidence="4 5">JCM 15896</strain>
    </source>
</reference>
<keyword evidence="1" id="KW-0812">Transmembrane</keyword>
<keyword evidence="1" id="KW-0472">Membrane</keyword>
<accession>A0ABN1LSJ5</accession>